<protein>
    <submittedName>
        <fullName evidence="1">Uncharacterized protein</fullName>
    </submittedName>
</protein>
<keyword evidence="2" id="KW-1185">Reference proteome</keyword>
<proteinExistence type="predicted"/>
<comment type="caution">
    <text evidence="1">The sequence shown here is derived from an EMBL/GenBank/DDBJ whole genome shotgun (WGS) entry which is preliminary data.</text>
</comment>
<dbReference type="EMBL" id="ASPP01024013">
    <property type="protein sequence ID" value="ETO09542.1"/>
    <property type="molecule type" value="Genomic_DNA"/>
</dbReference>
<dbReference type="AlphaFoldDB" id="X6M7W1"/>
<reference evidence="1 2" key="1">
    <citation type="journal article" date="2013" name="Curr. Biol.">
        <title>The Genome of the Foraminiferan Reticulomyxa filosa.</title>
        <authorList>
            <person name="Glockner G."/>
            <person name="Hulsmann N."/>
            <person name="Schleicher M."/>
            <person name="Noegel A.A."/>
            <person name="Eichinger L."/>
            <person name="Gallinger C."/>
            <person name="Pawlowski J."/>
            <person name="Sierra R."/>
            <person name="Euteneuer U."/>
            <person name="Pillet L."/>
            <person name="Moustafa A."/>
            <person name="Platzer M."/>
            <person name="Groth M."/>
            <person name="Szafranski K."/>
            <person name="Schliwa M."/>
        </authorList>
    </citation>
    <scope>NUCLEOTIDE SEQUENCE [LARGE SCALE GENOMIC DNA]</scope>
</reference>
<name>X6M7W1_RETFI</name>
<accession>X6M7W1</accession>
<dbReference type="Proteomes" id="UP000023152">
    <property type="component" value="Unassembled WGS sequence"/>
</dbReference>
<evidence type="ECO:0000313" key="1">
    <source>
        <dbReference type="EMBL" id="ETO09542.1"/>
    </source>
</evidence>
<evidence type="ECO:0000313" key="2">
    <source>
        <dbReference type="Proteomes" id="UP000023152"/>
    </source>
</evidence>
<organism evidence="1 2">
    <name type="scientific">Reticulomyxa filosa</name>
    <dbReference type="NCBI Taxonomy" id="46433"/>
    <lineage>
        <taxon>Eukaryota</taxon>
        <taxon>Sar</taxon>
        <taxon>Rhizaria</taxon>
        <taxon>Retaria</taxon>
        <taxon>Foraminifera</taxon>
        <taxon>Monothalamids</taxon>
        <taxon>Reticulomyxidae</taxon>
        <taxon>Reticulomyxa</taxon>
    </lineage>
</organism>
<gene>
    <name evidence="1" type="ORF">RFI_27836</name>
</gene>
<sequence>MYIEYKKKINLVYPFHFVVCIMNKKDELARKGKKRKKSIHLDSANSRSGFSSCQVNWRTDAFNNIVTLPSHNDVPLFFFFKKKKRKGEYTYTKQTIKASKKKKKKMDSIQNVYKRYNKPNWQKGKKDTIMIQQNAHTTSKQPLHTIEDCQKTIRNGQ</sequence>